<comment type="catalytic activity">
    <reaction evidence="14 15">
        <text>ATP + H2O = ADP + phosphate + H(+)</text>
        <dbReference type="Rhea" id="RHEA:13065"/>
        <dbReference type="ChEBI" id="CHEBI:15377"/>
        <dbReference type="ChEBI" id="CHEBI:15378"/>
        <dbReference type="ChEBI" id="CHEBI:30616"/>
        <dbReference type="ChEBI" id="CHEBI:43474"/>
        <dbReference type="ChEBI" id="CHEBI:456216"/>
        <dbReference type="EC" id="3.6.4.6"/>
    </reaction>
</comment>
<dbReference type="GO" id="GO:0006891">
    <property type="term" value="P:intra-Golgi vesicle-mediated transport"/>
    <property type="evidence" value="ECO:0007669"/>
    <property type="project" value="TreeGrafter"/>
</dbReference>
<dbReference type="PRINTS" id="PR00830">
    <property type="entry name" value="ENDOLAPTASE"/>
</dbReference>
<name>A0AAV5E582_ELECO</name>
<feature type="domain" description="AAA+ ATPase" evidence="16">
    <location>
        <begin position="521"/>
        <end position="663"/>
    </location>
</feature>
<evidence type="ECO:0000259" key="16">
    <source>
        <dbReference type="SMART" id="SM00382"/>
    </source>
</evidence>
<evidence type="ECO:0000256" key="10">
    <source>
        <dbReference type="ARBA" id="ARBA00022840"/>
    </source>
</evidence>
<evidence type="ECO:0000256" key="3">
    <source>
        <dbReference type="ARBA" id="ARBA00012674"/>
    </source>
</evidence>
<proteinExistence type="inferred from homology"/>
<keyword evidence="6 15" id="KW-0963">Cytoplasm</keyword>
<keyword evidence="19" id="KW-1185">Reference proteome</keyword>
<dbReference type="CDD" id="cd19504">
    <property type="entry name" value="RecA-like_NSF-SEC18_r1-like"/>
    <property type="match status" value="1"/>
</dbReference>
<comment type="cofactor">
    <cofactor evidence="15">
        <name>Mg(2+)</name>
        <dbReference type="ChEBI" id="CHEBI:18420"/>
    </cofactor>
    <text evidence="15">Binds 1 Mg(2+) ion per subunit.</text>
</comment>
<evidence type="ECO:0000256" key="4">
    <source>
        <dbReference type="ARBA" id="ARBA00019912"/>
    </source>
</evidence>
<keyword evidence="11 15" id="KW-0460">Magnesium</keyword>
<dbReference type="InterPro" id="IPR041569">
    <property type="entry name" value="AAA_lid_3"/>
</dbReference>
<evidence type="ECO:0000256" key="15">
    <source>
        <dbReference type="RuleBase" id="RU367045"/>
    </source>
</evidence>
<evidence type="ECO:0000256" key="1">
    <source>
        <dbReference type="ARBA" id="ARBA00004496"/>
    </source>
</evidence>
<comment type="subcellular location">
    <subcellularLocation>
        <location evidence="1 15">Cytoplasm</location>
    </subcellularLocation>
</comment>
<dbReference type="PROSITE" id="PS00674">
    <property type="entry name" value="AAA"/>
    <property type="match status" value="1"/>
</dbReference>
<dbReference type="GO" id="GO:0005524">
    <property type="term" value="F:ATP binding"/>
    <property type="evidence" value="ECO:0007669"/>
    <property type="project" value="UniProtKB-UniRule"/>
</dbReference>
<dbReference type="PANTHER" id="PTHR23078">
    <property type="entry name" value="VESICULAR-FUSION PROTEIN NSF"/>
    <property type="match status" value="1"/>
</dbReference>
<evidence type="ECO:0000256" key="7">
    <source>
        <dbReference type="ARBA" id="ARBA00022723"/>
    </source>
</evidence>
<dbReference type="InterPro" id="IPR027417">
    <property type="entry name" value="P-loop_NTPase"/>
</dbReference>
<dbReference type="InterPro" id="IPR039812">
    <property type="entry name" value="Vesicle-fus_ATPase"/>
</dbReference>
<evidence type="ECO:0000256" key="6">
    <source>
        <dbReference type="ARBA" id="ARBA00022490"/>
    </source>
</evidence>
<dbReference type="SMART" id="SM00382">
    <property type="entry name" value="AAA"/>
    <property type="match status" value="2"/>
</dbReference>
<keyword evidence="10 15" id="KW-0067">ATP-binding</keyword>
<evidence type="ECO:0000256" key="11">
    <source>
        <dbReference type="ARBA" id="ARBA00022842"/>
    </source>
</evidence>
<evidence type="ECO:0000256" key="8">
    <source>
        <dbReference type="ARBA" id="ARBA00022741"/>
    </source>
</evidence>
<evidence type="ECO:0000256" key="2">
    <source>
        <dbReference type="ARBA" id="ARBA00006914"/>
    </source>
</evidence>
<dbReference type="FunFam" id="3.40.50.300:FF:000187">
    <property type="entry name" value="Vesicular-fusion ATPase SEC18"/>
    <property type="match status" value="1"/>
</dbReference>
<dbReference type="SUPFAM" id="SSF50692">
    <property type="entry name" value="ADC-like"/>
    <property type="match status" value="1"/>
</dbReference>
<evidence type="ECO:0000256" key="9">
    <source>
        <dbReference type="ARBA" id="ARBA00022801"/>
    </source>
</evidence>
<dbReference type="SUPFAM" id="SSF54585">
    <property type="entry name" value="Cdc48 domain 2-like"/>
    <property type="match status" value="1"/>
</dbReference>
<dbReference type="FunFam" id="2.40.40.20:FF:000012">
    <property type="entry name" value="Vesicle-fusing ATPase protein"/>
    <property type="match status" value="1"/>
</dbReference>
<dbReference type="GO" id="GO:0016887">
    <property type="term" value="F:ATP hydrolysis activity"/>
    <property type="evidence" value="ECO:0007669"/>
    <property type="project" value="InterPro"/>
</dbReference>
<dbReference type="Proteomes" id="UP001054889">
    <property type="component" value="Unassembled WGS sequence"/>
</dbReference>
<dbReference type="InterPro" id="IPR029067">
    <property type="entry name" value="CDC48_domain_2-like_sf"/>
</dbReference>
<sequence>MEVVNTPSQELALTNLAFVSYADIRRFPGSIALVGDTLVLTLRYPLHISHTAHDAIANGRIALNGIQRRQAKVSAGDSVTVSSFVPPDDFKLAVLTLELSFVKAKANPEQLDAVLLAQQLRKRFLDQVMTSGQKVTFEFCGINYIFTVNQALLEGQESSRPLDRGFLSSDTYIIFEAAPNSGIKVINQKEAASSKLFKHKEFNLEKLGIGGLSAEFTDIFRRAFASRVFPPHVVSRLGIKHVKGILLYGPPGTGKTLMARQIGKLLNGKDPKIVNGPEVLSKFVGETEKNVRDLFADAENEQRARGDESDLHVIIFDEIDAICKSRGSSRDGTGVHDSIVNQLLTKIDGVEALNNVLLIGMTNRKDLLDEALLRPGRLEVHIEINLPDENGRFQILQIHTNKMKENSFLSPDVNLQELAARTKNYSGAELEGVVKSAVSYALNRQISMDDLTKPLDEESIKVTMDDFVNALHEITPAFGASTDNLERCRLRGIVDCGNPHKHIYQRAMLLVEQVKVSRGSPLVTCLLEGPAGSGKSAMAATVGIDSDFAYVKVISAETMIGFSESSKCAQICKVFEDAYKSQLSIVILDDIERLLEYVAIGPRFSKHNLTNTSRPPQEGPSKVSLPKTNGKNLLVIGTTSEVGFLESIGMCGVFSVTYHVPKLKKEDAMKVLQHLNVFREGDIDAAAEALDDMPLKKVFTLVEMAAQGRSGGSAEAIYAGKEKIDIDHFFSILSDIIRY</sequence>
<dbReference type="SMART" id="SM01073">
    <property type="entry name" value="CDC48_N"/>
    <property type="match status" value="1"/>
</dbReference>
<comment type="caution">
    <text evidence="18">The sequence shown here is derived from an EMBL/GenBank/DDBJ whole genome shotgun (WGS) entry which is preliminary data.</text>
</comment>
<reference evidence="18" key="2">
    <citation type="submission" date="2021-12" db="EMBL/GenBank/DDBJ databases">
        <title>Resequencing data analysis of finger millet.</title>
        <authorList>
            <person name="Hatakeyama M."/>
            <person name="Aluri S."/>
            <person name="Balachadran M.T."/>
            <person name="Sivarajan S.R."/>
            <person name="Poveda L."/>
            <person name="Shimizu-Inatsugi R."/>
            <person name="Schlapbach R."/>
            <person name="Sreeman S.M."/>
            <person name="Shimizu K.K."/>
        </authorList>
    </citation>
    <scope>NUCLEOTIDE SEQUENCE</scope>
</reference>
<evidence type="ECO:0000256" key="12">
    <source>
        <dbReference type="ARBA" id="ARBA00022892"/>
    </source>
</evidence>
<dbReference type="InterPro" id="IPR003338">
    <property type="entry name" value="CDC4_N-term_subdom"/>
</dbReference>
<organism evidence="18 19">
    <name type="scientific">Eleusine coracana subsp. coracana</name>
    <dbReference type="NCBI Taxonomy" id="191504"/>
    <lineage>
        <taxon>Eukaryota</taxon>
        <taxon>Viridiplantae</taxon>
        <taxon>Streptophyta</taxon>
        <taxon>Embryophyta</taxon>
        <taxon>Tracheophyta</taxon>
        <taxon>Spermatophyta</taxon>
        <taxon>Magnoliopsida</taxon>
        <taxon>Liliopsida</taxon>
        <taxon>Poales</taxon>
        <taxon>Poaceae</taxon>
        <taxon>PACMAD clade</taxon>
        <taxon>Chloridoideae</taxon>
        <taxon>Cynodonteae</taxon>
        <taxon>Eleusininae</taxon>
        <taxon>Eleusine</taxon>
    </lineage>
</organism>
<dbReference type="GO" id="GO:0046872">
    <property type="term" value="F:metal ion binding"/>
    <property type="evidence" value="ECO:0007669"/>
    <property type="project" value="UniProtKB-UniRule"/>
</dbReference>
<keyword evidence="7 15" id="KW-0479">Metal-binding</keyword>
<dbReference type="AlphaFoldDB" id="A0AAV5E582"/>
<dbReference type="PANTHER" id="PTHR23078:SF3">
    <property type="entry name" value="VESICLE-FUSING ATPASE"/>
    <property type="match status" value="1"/>
</dbReference>
<dbReference type="Gene3D" id="2.40.40.20">
    <property type="match status" value="1"/>
</dbReference>
<evidence type="ECO:0000256" key="13">
    <source>
        <dbReference type="ARBA" id="ARBA00022927"/>
    </source>
</evidence>
<dbReference type="FunFam" id="3.10.330.10:FF:000007">
    <property type="entry name" value="Vesicle-fusing ATPase"/>
    <property type="match status" value="1"/>
</dbReference>
<dbReference type="Gene3D" id="3.10.330.10">
    <property type="match status" value="1"/>
</dbReference>
<comment type="function">
    <text evidence="15">Required for vesicle-mediated transport. Catalyzes the fusion of transport vesicles within the Golgi cisternae. Is also required for transport from the endoplasmic reticulum to the Golgi stack. Seems to function as a fusion protein required for the delivery of cargo proteins to all compartments of the Golgi stack independent of vesicle origin.</text>
</comment>
<keyword evidence="12 15" id="KW-0931">ER-Golgi transport</keyword>
<feature type="domain" description="CDC48 N-terminal subdomain" evidence="17">
    <location>
        <begin position="1"/>
        <end position="87"/>
    </location>
</feature>
<dbReference type="Gene3D" id="1.10.8.60">
    <property type="match status" value="1"/>
</dbReference>
<evidence type="ECO:0000256" key="14">
    <source>
        <dbReference type="ARBA" id="ARBA00048883"/>
    </source>
</evidence>
<dbReference type="GO" id="GO:0035494">
    <property type="term" value="P:SNARE complex disassembly"/>
    <property type="evidence" value="ECO:0007669"/>
    <property type="project" value="InterPro"/>
</dbReference>
<dbReference type="EMBL" id="BQKI01000073">
    <property type="protein sequence ID" value="GJN17691.1"/>
    <property type="molecule type" value="Genomic_DNA"/>
</dbReference>
<dbReference type="Pfam" id="PF00004">
    <property type="entry name" value="AAA"/>
    <property type="match status" value="2"/>
</dbReference>
<feature type="domain" description="AAA+ ATPase" evidence="16">
    <location>
        <begin position="241"/>
        <end position="388"/>
    </location>
</feature>
<keyword evidence="13 15" id="KW-0653">Protein transport</keyword>
<dbReference type="InterPro" id="IPR009010">
    <property type="entry name" value="Asp_de-COase-like_dom_sf"/>
</dbReference>
<dbReference type="InterPro" id="IPR003959">
    <property type="entry name" value="ATPase_AAA_core"/>
</dbReference>
<dbReference type="InterPro" id="IPR003960">
    <property type="entry name" value="ATPase_AAA_CS"/>
</dbReference>
<keyword evidence="9 15" id="KW-0378">Hydrolase</keyword>
<dbReference type="InterPro" id="IPR003593">
    <property type="entry name" value="AAA+_ATPase"/>
</dbReference>
<reference evidence="18" key="1">
    <citation type="journal article" date="2018" name="DNA Res.">
        <title>Multiple hybrid de novo genome assembly of finger millet, an orphan allotetraploid crop.</title>
        <authorList>
            <person name="Hatakeyama M."/>
            <person name="Aluri S."/>
            <person name="Balachadran M.T."/>
            <person name="Sivarajan S.R."/>
            <person name="Patrignani A."/>
            <person name="Gruter S."/>
            <person name="Poveda L."/>
            <person name="Shimizu-Inatsugi R."/>
            <person name="Baeten J."/>
            <person name="Francoijs K.J."/>
            <person name="Nataraja K.N."/>
            <person name="Reddy Y.A.N."/>
            <person name="Phadnis S."/>
            <person name="Ravikumar R.L."/>
            <person name="Schlapbach R."/>
            <person name="Sreeman S.M."/>
            <person name="Shimizu K.K."/>
        </authorList>
    </citation>
    <scope>NUCLEOTIDE SEQUENCE</scope>
</reference>
<dbReference type="SUPFAM" id="SSF52540">
    <property type="entry name" value="P-loop containing nucleoside triphosphate hydrolases"/>
    <property type="match status" value="2"/>
</dbReference>
<dbReference type="Pfam" id="PF17862">
    <property type="entry name" value="AAA_lid_3"/>
    <property type="match status" value="1"/>
</dbReference>
<evidence type="ECO:0000313" key="19">
    <source>
        <dbReference type="Proteomes" id="UP001054889"/>
    </source>
</evidence>
<dbReference type="GO" id="GO:0005795">
    <property type="term" value="C:Golgi stack"/>
    <property type="evidence" value="ECO:0007669"/>
    <property type="project" value="TreeGrafter"/>
</dbReference>
<evidence type="ECO:0000259" key="17">
    <source>
        <dbReference type="SMART" id="SM01073"/>
    </source>
</evidence>
<dbReference type="EC" id="3.6.4.6" evidence="3 15"/>
<evidence type="ECO:0000313" key="18">
    <source>
        <dbReference type="EMBL" id="GJN17691.1"/>
    </source>
</evidence>
<keyword evidence="5 15" id="KW-0813">Transport</keyword>
<dbReference type="Gene3D" id="3.40.50.300">
    <property type="entry name" value="P-loop containing nucleotide triphosphate hydrolases"/>
    <property type="match status" value="2"/>
</dbReference>
<protein>
    <recommendedName>
        <fullName evidence="4 15">Vesicle-fusing ATPase</fullName>
        <ecNumber evidence="3 15">3.6.4.6</ecNumber>
    </recommendedName>
</protein>
<dbReference type="GO" id="GO:0043001">
    <property type="term" value="P:Golgi to plasma membrane protein transport"/>
    <property type="evidence" value="ECO:0007669"/>
    <property type="project" value="TreeGrafter"/>
</dbReference>
<comment type="similarity">
    <text evidence="2 15">Belongs to the AAA ATPase family.</text>
</comment>
<dbReference type="FunFam" id="1.10.8.60:FF:000049">
    <property type="entry name" value="Vesicle-fusing ATPase"/>
    <property type="match status" value="1"/>
</dbReference>
<evidence type="ECO:0000256" key="5">
    <source>
        <dbReference type="ARBA" id="ARBA00022448"/>
    </source>
</evidence>
<keyword evidence="8 15" id="KW-0547">Nucleotide-binding</keyword>
<dbReference type="FunFam" id="3.40.50.300:FF:000166">
    <property type="entry name" value="vesicle-fusing ATPase isoform X1"/>
    <property type="match status" value="1"/>
</dbReference>
<accession>A0AAV5E582</accession>
<gene>
    <name evidence="18" type="primary">gb04781</name>
    <name evidence="18" type="ORF">PR202_gb04781</name>
</gene>